<reference evidence="7 8" key="1">
    <citation type="submission" date="2016-01" db="EMBL/GenBank/DDBJ databases">
        <title>The new phylogeny of the genus Mycobacterium.</title>
        <authorList>
            <person name="Tarcisio F."/>
            <person name="Conor M."/>
            <person name="Antonella G."/>
            <person name="Elisabetta G."/>
            <person name="Giulia F.S."/>
            <person name="Sara T."/>
            <person name="Anna F."/>
            <person name="Clotilde B."/>
            <person name="Roberto B."/>
            <person name="Veronica D.S."/>
            <person name="Fabio R."/>
            <person name="Monica P."/>
            <person name="Olivier J."/>
            <person name="Enrico T."/>
            <person name="Nicola S."/>
        </authorList>
    </citation>
    <scope>NUCLEOTIDE SEQUENCE [LARGE SCALE GENOMIC DNA]</scope>
    <source>
        <strain evidence="7 8">DSM 45541</strain>
    </source>
</reference>
<dbReference type="PANTHER" id="PTHR30055">
    <property type="entry name" value="HTH-TYPE TRANSCRIPTIONAL REGULATOR RUTR"/>
    <property type="match status" value="1"/>
</dbReference>
<name>A0A1X1X1F9_MYCIR</name>
<accession>A0A1X1X1F9</accession>
<dbReference type="InterPro" id="IPR001647">
    <property type="entry name" value="HTH_TetR"/>
</dbReference>
<dbReference type="SUPFAM" id="SSF46689">
    <property type="entry name" value="Homeodomain-like"/>
    <property type="match status" value="1"/>
</dbReference>
<dbReference type="PANTHER" id="PTHR30055:SF238">
    <property type="entry name" value="MYCOFACTOCIN BIOSYNTHESIS TRANSCRIPTIONAL REGULATOR MFTR-RELATED"/>
    <property type="match status" value="1"/>
</dbReference>
<feature type="DNA-binding region" description="H-T-H motif" evidence="4">
    <location>
        <begin position="41"/>
        <end position="60"/>
    </location>
</feature>
<dbReference type="EMBL" id="LQPC01000007">
    <property type="protein sequence ID" value="ORV92671.1"/>
    <property type="molecule type" value="Genomic_DNA"/>
</dbReference>
<evidence type="ECO:0000313" key="7">
    <source>
        <dbReference type="EMBL" id="ORV92671.1"/>
    </source>
</evidence>
<gene>
    <name evidence="7" type="ORF">AWC12_02460</name>
    <name evidence="6" type="ORF">OY187_27075</name>
</gene>
<dbReference type="EMBL" id="JAPQYE010000020">
    <property type="protein sequence ID" value="MCZ0731724.1"/>
    <property type="molecule type" value="Genomic_DNA"/>
</dbReference>
<evidence type="ECO:0000256" key="3">
    <source>
        <dbReference type="ARBA" id="ARBA00023163"/>
    </source>
</evidence>
<feature type="domain" description="HTH tetR-type" evidence="5">
    <location>
        <begin position="18"/>
        <end position="78"/>
    </location>
</feature>
<keyword evidence="9" id="KW-1185">Reference proteome</keyword>
<sequence length="214" mass="23155">MADFRGEPVLGLRERKKRRTRATLIDAAVGLCDRQGFDATTVDQIAAIAEVSPRTFSRYFATKDAIAMALIDEVLDSAASELMCQPRDLSNLEALRRAFIAMARNTRLASAGALTSERLLQILRIVMSSATLRQAAVEYRASKVDAIIADRMGAQVGDRRVKLMSAVWGAVLITAMSDLADRSVSGIDVNDVITAFEDTFAEFAGEIAGLGQPV</sequence>
<dbReference type="PROSITE" id="PS01081">
    <property type="entry name" value="HTH_TETR_1"/>
    <property type="match status" value="1"/>
</dbReference>
<evidence type="ECO:0000259" key="5">
    <source>
        <dbReference type="PROSITE" id="PS50977"/>
    </source>
</evidence>
<dbReference type="Proteomes" id="UP000193622">
    <property type="component" value="Unassembled WGS sequence"/>
</dbReference>
<comment type="caution">
    <text evidence="7">The sequence shown here is derived from an EMBL/GenBank/DDBJ whole genome shotgun (WGS) entry which is preliminary data.</text>
</comment>
<dbReference type="GO" id="GO:0000976">
    <property type="term" value="F:transcription cis-regulatory region binding"/>
    <property type="evidence" value="ECO:0007669"/>
    <property type="project" value="TreeGrafter"/>
</dbReference>
<dbReference type="InterPro" id="IPR009057">
    <property type="entry name" value="Homeodomain-like_sf"/>
</dbReference>
<evidence type="ECO:0000313" key="6">
    <source>
        <dbReference type="EMBL" id="MCZ0731724.1"/>
    </source>
</evidence>
<protein>
    <submittedName>
        <fullName evidence="7">TetR family transcriptional regulator</fullName>
    </submittedName>
</protein>
<dbReference type="InterPro" id="IPR050109">
    <property type="entry name" value="HTH-type_TetR-like_transc_reg"/>
</dbReference>
<keyword evidence="3" id="KW-0804">Transcription</keyword>
<evidence type="ECO:0000313" key="8">
    <source>
        <dbReference type="Proteomes" id="UP000193622"/>
    </source>
</evidence>
<keyword evidence="2 4" id="KW-0238">DNA-binding</keyword>
<proteinExistence type="predicted"/>
<dbReference type="Gene3D" id="1.10.357.10">
    <property type="entry name" value="Tetracycline Repressor, domain 2"/>
    <property type="match status" value="1"/>
</dbReference>
<dbReference type="Proteomes" id="UP001084650">
    <property type="component" value="Unassembled WGS sequence"/>
</dbReference>
<evidence type="ECO:0000313" key="9">
    <source>
        <dbReference type="Proteomes" id="UP001084650"/>
    </source>
</evidence>
<keyword evidence="1" id="KW-0805">Transcription regulation</keyword>
<evidence type="ECO:0000256" key="4">
    <source>
        <dbReference type="PROSITE-ProRule" id="PRU00335"/>
    </source>
</evidence>
<reference evidence="6" key="2">
    <citation type="submission" date="2022-12" db="EMBL/GenBank/DDBJ databases">
        <title>Whole genome sequence of Mycolicibacterium iranicum strain SBH312.</title>
        <authorList>
            <person name="Jani J."/>
            <person name="Arifin Mustapha Z."/>
            <person name="Ahmed K."/>
            <person name="Kai Ling C."/>
        </authorList>
    </citation>
    <scope>NUCLEOTIDE SEQUENCE</scope>
    <source>
        <strain evidence="6">SBH312</strain>
    </source>
</reference>
<dbReference type="GO" id="GO:0003700">
    <property type="term" value="F:DNA-binding transcription factor activity"/>
    <property type="evidence" value="ECO:0007669"/>
    <property type="project" value="TreeGrafter"/>
</dbReference>
<evidence type="ECO:0000256" key="1">
    <source>
        <dbReference type="ARBA" id="ARBA00023015"/>
    </source>
</evidence>
<evidence type="ECO:0000256" key="2">
    <source>
        <dbReference type="ARBA" id="ARBA00023125"/>
    </source>
</evidence>
<dbReference type="RefSeq" id="WP_024445727.1">
    <property type="nucleotide sequence ID" value="NZ_JAPQYE010000020.1"/>
</dbReference>
<dbReference type="Pfam" id="PF00440">
    <property type="entry name" value="TetR_N"/>
    <property type="match status" value="1"/>
</dbReference>
<dbReference type="PROSITE" id="PS50977">
    <property type="entry name" value="HTH_TETR_2"/>
    <property type="match status" value="1"/>
</dbReference>
<dbReference type="AlphaFoldDB" id="A0A1X1X1F9"/>
<organism evidence="7 8">
    <name type="scientific">Mycolicibacterium iranicum</name>
    <name type="common">Mycobacterium iranicum</name>
    <dbReference type="NCBI Taxonomy" id="912594"/>
    <lineage>
        <taxon>Bacteria</taxon>
        <taxon>Bacillati</taxon>
        <taxon>Actinomycetota</taxon>
        <taxon>Actinomycetes</taxon>
        <taxon>Mycobacteriales</taxon>
        <taxon>Mycobacteriaceae</taxon>
        <taxon>Mycolicibacterium</taxon>
    </lineage>
</organism>
<dbReference type="InterPro" id="IPR023772">
    <property type="entry name" value="DNA-bd_HTH_TetR-type_CS"/>
</dbReference>